<gene>
    <name evidence="2" type="ORF">CBR_g8737</name>
</gene>
<feature type="compositionally biased region" description="Acidic residues" evidence="1">
    <location>
        <begin position="187"/>
        <end position="202"/>
    </location>
</feature>
<dbReference type="PANTHER" id="PTHR35711:SF1">
    <property type="entry name" value="ECTODERMAL, ISOFORM F"/>
    <property type="match status" value="1"/>
</dbReference>
<feature type="compositionally biased region" description="Low complexity" evidence="1">
    <location>
        <begin position="397"/>
        <end position="411"/>
    </location>
</feature>
<feature type="compositionally biased region" description="Basic and acidic residues" evidence="1">
    <location>
        <begin position="318"/>
        <end position="338"/>
    </location>
</feature>
<name>A0A388KMQ9_CHABU</name>
<dbReference type="PANTHER" id="PTHR35711">
    <property type="entry name" value="EXPRESSED PROTEIN"/>
    <property type="match status" value="1"/>
</dbReference>
<dbReference type="Proteomes" id="UP000265515">
    <property type="component" value="Unassembled WGS sequence"/>
</dbReference>
<organism evidence="2 3">
    <name type="scientific">Chara braunii</name>
    <name type="common">Braun's stonewort</name>
    <dbReference type="NCBI Taxonomy" id="69332"/>
    <lineage>
        <taxon>Eukaryota</taxon>
        <taxon>Viridiplantae</taxon>
        <taxon>Streptophyta</taxon>
        <taxon>Charophyceae</taxon>
        <taxon>Charales</taxon>
        <taxon>Characeae</taxon>
        <taxon>Chara</taxon>
    </lineage>
</organism>
<feature type="region of interest" description="Disordered" evidence="1">
    <location>
        <begin position="499"/>
        <end position="612"/>
    </location>
</feature>
<reference evidence="2 3" key="1">
    <citation type="journal article" date="2018" name="Cell">
        <title>The Chara Genome: Secondary Complexity and Implications for Plant Terrestrialization.</title>
        <authorList>
            <person name="Nishiyama T."/>
            <person name="Sakayama H."/>
            <person name="Vries J.D."/>
            <person name="Buschmann H."/>
            <person name="Saint-Marcoux D."/>
            <person name="Ullrich K.K."/>
            <person name="Haas F.B."/>
            <person name="Vanderstraeten L."/>
            <person name="Becker D."/>
            <person name="Lang D."/>
            <person name="Vosolsobe S."/>
            <person name="Rombauts S."/>
            <person name="Wilhelmsson P.K.I."/>
            <person name="Janitza P."/>
            <person name="Kern R."/>
            <person name="Heyl A."/>
            <person name="Rumpler F."/>
            <person name="Villalobos L.I.A.C."/>
            <person name="Clay J.M."/>
            <person name="Skokan R."/>
            <person name="Toyoda A."/>
            <person name="Suzuki Y."/>
            <person name="Kagoshima H."/>
            <person name="Schijlen E."/>
            <person name="Tajeshwar N."/>
            <person name="Catarino B."/>
            <person name="Hetherington A.J."/>
            <person name="Saltykova A."/>
            <person name="Bonnot C."/>
            <person name="Breuninger H."/>
            <person name="Symeonidi A."/>
            <person name="Radhakrishnan G.V."/>
            <person name="Van Nieuwerburgh F."/>
            <person name="Deforce D."/>
            <person name="Chang C."/>
            <person name="Karol K.G."/>
            <person name="Hedrich R."/>
            <person name="Ulvskov P."/>
            <person name="Glockner G."/>
            <person name="Delwiche C.F."/>
            <person name="Petrasek J."/>
            <person name="Van de Peer Y."/>
            <person name="Friml J."/>
            <person name="Beilby M."/>
            <person name="Dolan L."/>
            <person name="Kohara Y."/>
            <person name="Sugano S."/>
            <person name="Fujiyama A."/>
            <person name="Delaux P.-M."/>
            <person name="Quint M."/>
            <person name="TheiBen G."/>
            <person name="Hagemann M."/>
            <person name="Harholt J."/>
            <person name="Dunand C."/>
            <person name="Zachgo S."/>
            <person name="Langdale J."/>
            <person name="Maumus F."/>
            <person name="Straeten D.V.D."/>
            <person name="Gould S.B."/>
            <person name="Rensing S.A."/>
        </authorList>
    </citation>
    <scope>NUCLEOTIDE SEQUENCE [LARGE SCALE GENOMIC DNA]</scope>
    <source>
        <strain evidence="2 3">S276</strain>
    </source>
</reference>
<feature type="region of interest" description="Disordered" evidence="1">
    <location>
        <begin position="137"/>
        <end position="224"/>
    </location>
</feature>
<proteinExistence type="predicted"/>
<dbReference type="InterPro" id="IPR012337">
    <property type="entry name" value="RNaseH-like_sf"/>
</dbReference>
<feature type="region of interest" description="Disordered" evidence="1">
    <location>
        <begin position="286"/>
        <end position="476"/>
    </location>
</feature>
<feature type="compositionally biased region" description="Basic residues" evidence="1">
    <location>
        <begin position="574"/>
        <end position="585"/>
    </location>
</feature>
<feature type="compositionally biased region" description="Basic and acidic residues" evidence="1">
    <location>
        <begin position="166"/>
        <end position="186"/>
    </location>
</feature>
<evidence type="ECO:0000313" key="2">
    <source>
        <dbReference type="EMBL" id="GBG71315.1"/>
    </source>
</evidence>
<feature type="compositionally biased region" description="Basic and acidic residues" evidence="1">
    <location>
        <begin position="373"/>
        <end position="396"/>
    </location>
</feature>
<feature type="compositionally biased region" description="Polar residues" evidence="1">
    <location>
        <begin position="449"/>
        <end position="459"/>
    </location>
</feature>
<dbReference type="EMBL" id="BFEA01000144">
    <property type="protein sequence ID" value="GBG71315.1"/>
    <property type="molecule type" value="Genomic_DNA"/>
</dbReference>
<keyword evidence="3" id="KW-1185">Reference proteome</keyword>
<evidence type="ECO:0000313" key="3">
    <source>
        <dbReference type="Proteomes" id="UP000265515"/>
    </source>
</evidence>
<protein>
    <recommendedName>
        <fullName evidence="4">HAT C-terminal dimerisation domain-containing protein</fullName>
    </recommendedName>
</protein>
<dbReference type="SUPFAM" id="SSF53098">
    <property type="entry name" value="Ribonuclease H-like"/>
    <property type="match status" value="1"/>
</dbReference>
<dbReference type="STRING" id="69332.A0A388KMQ9"/>
<dbReference type="AlphaFoldDB" id="A0A388KMQ9"/>
<comment type="caution">
    <text evidence="2">The sequence shown here is derived from an EMBL/GenBank/DDBJ whole genome shotgun (WGS) entry which is preliminary data.</text>
</comment>
<feature type="compositionally biased region" description="Basic and acidic residues" evidence="1">
    <location>
        <begin position="424"/>
        <end position="448"/>
    </location>
</feature>
<sequence>MTASERWNRHGASHKKLRDIAMRVTAMWSTATPCERNWSSLDLVHDKRRGPLSPDSLAKLVYIHWNLQLLDIKKKKSTGSLAGYLDMWAAFFDEVEPPTPNDPAVLPRAATTADLSDDEVARRANLTKIPRARLMKPHVVDGSSSTDNSDDGEDLIWRGKGKNKKVVVDDGEGKAQMDGKGKAHIDVDDEEEDIDESEEDPENFTLRSPRASDISSDDNELDDDLTRNMERGYIDSDLEFLRPRGMDFNACVELDKDLDDDAERARAQSLAHRDCAIVEQWIREEAAKRSAVPPPMRMNYTTAEMGGCLPAEGVQQQRHAEGMQREQQEEDVQQHQQREQGLQEQRQEEGLQQQDDRQQQREEGLQQQQVQQQDDRQQQQQQEQHDGQHEQHKDGAQEQQQQTKQDAPQQHQQHKDGAQQQQQTKEDGTQQHQQQEHDGPHKQLEHDPLQQQQKENGSATGVARVYSRRPPVPSAAAVRGVVQTLPFPAQVEGVQHDNLDVSLAGRKKKVQPDTGPKVARGRPQKYPLQPAPSACAPVREDGGEGGEVEQHVIGGGKVQGGPALTVDGVETHPLKRPKRKAARKARVVEDDPTDAEESSNGSEEDDRESDWE</sequence>
<feature type="compositionally biased region" description="Basic and acidic residues" evidence="1">
    <location>
        <begin position="345"/>
        <end position="364"/>
    </location>
</feature>
<evidence type="ECO:0008006" key="4">
    <source>
        <dbReference type="Google" id="ProtNLM"/>
    </source>
</evidence>
<accession>A0A388KMQ9</accession>
<evidence type="ECO:0000256" key="1">
    <source>
        <dbReference type="SAM" id="MobiDB-lite"/>
    </source>
</evidence>
<dbReference type="Gramene" id="GBG71315">
    <property type="protein sequence ID" value="GBG71315"/>
    <property type="gene ID" value="CBR_g8737"/>
</dbReference>
<feature type="compositionally biased region" description="Acidic residues" evidence="1">
    <location>
        <begin position="590"/>
        <end position="612"/>
    </location>
</feature>